<gene>
    <name evidence="4" type="ORF">GETHPA_28830</name>
</gene>
<dbReference type="Proteomes" id="UP001165089">
    <property type="component" value="Unassembled WGS sequence"/>
</dbReference>
<keyword evidence="2" id="KW-0732">Signal</keyword>
<dbReference type="SUPFAM" id="SSF53850">
    <property type="entry name" value="Periplasmic binding protein-like II"/>
    <property type="match status" value="1"/>
</dbReference>
<name>A0ABQ5Q940_9BACT</name>
<dbReference type="Gene3D" id="3.40.190.10">
    <property type="entry name" value="Periplasmic binding protein-like II"/>
    <property type="match status" value="2"/>
</dbReference>
<feature type="signal peptide" evidence="2">
    <location>
        <begin position="1"/>
        <end position="18"/>
    </location>
</feature>
<dbReference type="EMBL" id="BSDD01000006">
    <property type="protein sequence ID" value="GLH71350.1"/>
    <property type="molecule type" value="Genomic_DNA"/>
</dbReference>
<evidence type="ECO:0000259" key="3">
    <source>
        <dbReference type="SMART" id="SM00062"/>
    </source>
</evidence>
<accession>A0ABQ5Q940</accession>
<feature type="domain" description="Solute-binding protein family 3/N-terminal" evidence="3">
    <location>
        <begin position="27"/>
        <end position="241"/>
    </location>
</feature>
<dbReference type="SMART" id="SM00062">
    <property type="entry name" value="PBPb"/>
    <property type="match status" value="1"/>
</dbReference>
<sequence>MRAKALLSLFFLSALALAAQDLVRLGNLKFAHYGAVSYMKEIAPKYHLKIQERMFPKGIDINPAIVAGEIDASAAALDAAIAGRAQGVPIYVVAGFAKGGARIVVRPDLGIKRIEDLKGKKVGVARGGAQELLLLAELAQHKLTWSDRPGKDVLVLYLPFADLNQALMARNIDAMCQSEPYASQAINRKFGVELMKPYDTPMGEPERALVITEKLYRERRDVALRFMKCFVEATKKFIDEPAFAEKYVRENLFKNQISSEDYRDAISNSPFTYDITLAHVQVTTDLMSQYGVGRMAAPPKAADWVKLDLLAQAKKDLGVK</sequence>
<dbReference type="PANTHER" id="PTHR30024">
    <property type="entry name" value="ALIPHATIC SULFONATES-BINDING PROTEIN-RELATED"/>
    <property type="match status" value="1"/>
</dbReference>
<evidence type="ECO:0000313" key="4">
    <source>
        <dbReference type="EMBL" id="GLH71350.1"/>
    </source>
</evidence>
<evidence type="ECO:0000256" key="2">
    <source>
        <dbReference type="SAM" id="SignalP"/>
    </source>
</evidence>
<dbReference type="Pfam" id="PF13379">
    <property type="entry name" value="NMT1_2"/>
    <property type="match status" value="1"/>
</dbReference>
<dbReference type="InterPro" id="IPR001638">
    <property type="entry name" value="Solute-binding_3/MltF_N"/>
</dbReference>
<evidence type="ECO:0000313" key="5">
    <source>
        <dbReference type="Proteomes" id="UP001165089"/>
    </source>
</evidence>
<keyword evidence="5" id="KW-1185">Reference proteome</keyword>
<feature type="chain" id="PRO_5045040964" evidence="2">
    <location>
        <begin position="19"/>
        <end position="320"/>
    </location>
</feature>
<comment type="similarity">
    <text evidence="1">Belongs to the bacterial solute-binding protein SsuA/TauA family.</text>
</comment>
<dbReference type="RefSeq" id="WP_285727564.1">
    <property type="nucleotide sequence ID" value="NZ_BSDD01000006.1"/>
</dbReference>
<comment type="caution">
    <text evidence="4">The sequence shown here is derived from an EMBL/GenBank/DDBJ whole genome shotgun (WGS) entry which is preliminary data.</text>
</comment>
<dbReference type="PANTHER" id="PTHR30024:SF42">
    <property type="entry name" value="ALIPHATIC SULFONATES-BINDING PROTEIN-RELATED"/>
    <property type="match status" value="1"/>
</dbReference>
<reference evidence="4 5" key="1">
    <citation type="journal article" date="2023" name="Antonie Van Leeuwenhoek">
        <title>Mesoterricola silvestris gen. nov., sp. nov., Mesoterricola sediminis sp. nov., Geothrix oryzae sp. nov., Geothrix edaphica sp. nov., Geothrix rubra sp. nov., and Geothrix limicola sp. nov., six novel members of Acidobacteriota isolated from soils.</title>
        <authorList>
            <person name="Itoh H."/>
            <person name="Sugisawa Y."/>
            <person name="Mise K."/>
            <person name="Xu Z."/>
            <person name="Kuniyasu M."/>
            <person name="Ushijima N."/>
            <person name="Kawano K."/>
            <person name="Kobayashi E."/>
            <person name="Shiratori Y."/>
            <person name="Masuda Y."/>
            <person name="Senoo K."/>
        </authorList>
    </citation>
    <scope>NUCLEOTIDE SEQUENCE [LARGE SCALE GENOMIC DNA]</scope>
    <source>
        <strain evidence="4 5">Red803</strain>
    </source>
</reference>
<organism evidence="4 5">
    <name type="scientific">Geothrix rubra</name>
    <dbReference type="NCBI Taxonomy" id="2927977"/>
    <lineage>
        <taxon>Bacteria</taxon>
        <taxon>Pseudomonadati</taxon>
        <taxon>Acidobacteriota</taxon>
        <taxon>Holophagae</taxon>
        <taxon>Holophagales</taxon>
        <taxon>Holophagaceae</taxon>
        <taxon>Geothrix</taxon>
    </lineage>
</organism>
<keyword evidence="4" id="KW-0808">Transferase</keyword>
<evidence type="ECO:0000256" key="1">
    <source>
        <dbReference type="ARBA" id="ARBA00010742"/>
    </source>
</evidence>
<protein>
    <submittedName>
        <fullName evidence="4">Myristoyl transferase</fullName>
    </submittedName>
</protein>
<dbReference type="GO" id="GO:0016740">
    <property type="term" value="F:transferase activity"/>
    <property type="evidence" value="ECO:0007669"/>
    <property type="project" value="UniProtKB-KW"/>
</dbReference>
<proteinExistence type="inferred from homology"/>